<evidence type="ECO:0000256" key="6">
    <source>
        <dbReference type="ARBA" id="ARBA00023288"/>
    </source>
</evidence>
<dbReference type="OrthoDB" id="9812878at2"/>
<dbReference type="PANTHER" id="PTHR30429:SF1">
    <property type="entry name" value="D-METHIONINE-BINDING LIPOPROTEIN METQ-RELATED"/>
    <property type="match status" value="1"/>
</dbReference>
<gene>
    <name evidence="9" type="ORF">GCM10007966_04630</name>
</gene>
<dbReference type="PANTHER" id="PTHR30429">
    <property type="entry name" value="D-METHIONINE-BINDING LIPOPROTEIN METQ"/>
    <property type="match status" value="1"/>
</dbReference>
<evidence type="ECO:0000256" key="1">
    <source>
        <dbReference type="ARBA" id="ARBA00004635"/>
    </source>
</evidence>
<evidence type="ECO:0000256" key="3">
    <source>
        <dbReference type="ARBA" id="ARBA00022729"/>
    </source>
</evidence>
<dbReference type="EMBL" id="BMOB01000002">
    <property type="protein sequence ID" value="GGI79202.1"/>
    <property type="molecule type" value="Genomic_DNA"/>
</dbReference>
<keyword evidence="10" id="KW-1185">Reference proteome</keyword>
<evidence type="ECO:0000313" key="9">
    <source>
        <dbReference type="EMBL" id="GGI79202.1"/>
    </source>
</evidence>
<dbReference type="RefSeq" id="WP_131776001.1">
    <property type="nucleotide sequence ID" value="NZ_BMOB01000002.1"/>
</dbReference>
<evidence type="ECO:0000256" key="5">
    <source>
        <dbReference type="ARBA" id="ARBA00023139"/>
    </source>
</evidence>
<dbReference type="GO" id="GO:0016020">
    <property type="term" value="C:membrane"/>
    <property type="evidence" value="ECO:0007669"/>
    <property type="project" value="UniProtKB-SubCell"/>
</dbReference>
<sequence>MRFITLFICSLALIACGKPSPNTIVVGTIAGPETELVEVAQKVAKEHYDLNVKIIEFSDYNLPNEALQDGSLDANVYQHQPYLEAAKKARGYDLEIIGKTFVYPTAIYSKKYKSLDNIPAKATVAIPNDPSNESRALLLLQKAGLIKLSTTQTPDVKDVVANPKALKFKELDAAQLPRILDDVDLAVINTNFAIPAGLSPSRDGLFQESKDSPYANVIVIRQNSEKKPQLEQFVKALQSPEVKQKAKSLFGDGAIPAWE</sequence>
<dbReference type="InterPro" id="IPR004872">
    <property type="entry name" value="Lipoprotein_NlpA"/>
</dbReference>
<name>A0A917N9A5_9GAMM</name>
<dbReference type="SUPFAM" id="SSF53850">
    <property type="entry name" value="Periplasmic binding protein-like II"/>
    <property type="match status" value="1"/>
</dbReference>
<keyword evidence="6" id="KW-0449">Lipoprotein</keyword>
<evidence type="ECO:0000313" key="10">
    <source>
        <dbReference type="Proteomes" id="UP000630149"/>
    </source>
</evidence>
<dbReference type="NCBIfam" id="TIGR00363">
    <property type="entry name" value="MetQ/NlpA family lipoprotein"/>
    <property type="match status" value="1"/>
</dbReference>
<feature type="lipid moiety-binding region" description="S-diacylglycerol cysteine" evidence="7">
    <location>
        <position position="16"/>
    </location>
</feature>
<dbReference type="PIRSF" id="PIRSF002854">
    <property type="entry name" value="MetQ"/>
    <property type="match status" value="1"/>
</dbReference>
<proteinExistence type="inferred from homology"/>
<keyword evidence="5" id="KW-0564">Palmitate</keyword>
<dbReference type="AlphaFoldDB" id="A0A917N9A5"/>
<evidence type="ECO:0000256" key="4">
    <source>
        <dbReference type="ARBA" id="ARBA00023136"/>
    </source>
</evidence>
<reference evidence="9" key="1">
    <citation type="journal article" date="2014" name="Int. J. Syst. Evol. Microbiol.">
        <title>Complete genome sequence of Corynebacterium casei LMG S-19264T (=DSM 44701T), isolated from a smear-ripened cheese.</title>
        <authorList>
            <consortium name="US DOE Joint Genome Institute (JGI-PGF)"/>
            <person name="Walter F."/>
            <person name="Albersmeier A."/>
            <person name="Kalinowski J."/>
            <person name="Ruckert C."/>
        </authorList>
    </citation>
    <scope>NUCLEOTIDE SEQUENCE</scope>
    <source>
        <strain evidence="9">JCM 13919</strain>
    </source>
</reference>
<evidence type="ECO:0000256" key="7">
    <source>
        <dbReference type="PIRSR" id="PIRSR002854-1"/>
    </source>
</evidence>
<accession>A0A917N9A5</accession>
<dbReference type="Proteomes" id="UP000630149">
    <property type="component" value="Unassembled WGS sequence"/>
</dbReference>
<keyword evidence="3 8" id="KW-0732">Signal</keyword>
<dbReference type="Pfam" id="PF03180">
    <property type="entry name" value="Lipoprotein_9"/>
    <property type="match status" value="1"/>
</dbReference>
<comment type="similarity">
    <text evidence="2">Belongs to the NlpA lipoprotein family.</text>
</comment>
<dbReference type="CDD" id="cd13598">
    <property type="entry name" value="PBP2_lipoprotein_IlpA_like"/>
    <property type="match status" value="1"/>
</dbReference>
<organism evidence="9 10">
    <name type="scientific">Legionella impletisoli</name>
    <dbReference type="NCBI Taxonomy" id="343510"/>
    <lineage>
        <taxon>Bacteria</taxon>
        <taxon>Pseudomonadati</taxon>
        <taxon>Pseudomonadota</taxon>
        <taxon>Gammaproteobacteria</taxon>
        <taxon>Legionellales</taxon>
        <taxon>Legionellaceae</taxon>
        <taxon>Legionella</taxon>
    </lineage>
</organism>
<comment type="caution">
    <text evidence="9">The sequence shown here is derived from an EMBL/GenBank/DDBJ whole genome shotgun (WGS) entry which is preliminary data.</text>
</comment>
<reference evidence="9" key="2">
    <citation type="submission" date="2020-09" db="EMBL/GenBank/DDBJ databases">
        <authorList>
            <person name="Sun Q."/>
            <person name="Ohkuma M."/>
        </authorList>
    </citation>
    <scope>NUCLEOTIDE SEQUENCE</scope>
    <source>
        <strain evidence="9">JCM 13919</strain>
    </source>
</reference>
<dbReference type="PROSITE" id="PS51257">
    <property type="entry name" value="PROKAR_LIPOPROTEIN"/>
    <property type="match status" value="1"/>
</dbReference>
<feature type="signal peptide" evidence="8">
    <location>
        <begin position="1"/>
        <end position="17"/>
    </location>
</feature>
<feature type="chain" id="PRO_5037734589" evidence="8">
    <location>
        <begin position="18"/>
        <end position="259"/>
    </location>
</feature>
<evidence type="ECO:0000256" key="2">
    <source>
        <dbReference type="ARBA" id="ARBA00008973"/>
    </source>
</evidence>
<protein>
    <submittedName>
        <fullName evidence="9">Membrane protein</fullName>
    </submittedName>
</protein>
<keyword evidence="4" id="KW-0472">Membrane</keyword>
<dbReference type="Gene3D" id="3.40.190.10">
    <property type="entry name" value="Periplasmic binding protein-like II"/>
    <property type="match status" value="2"/>
</dbReference>
<comment type="subcellular location">
    <subcellularLocation>
        <location evidence="1">Membrane</location>
        <topology evidence="1">Lipid-anchor</topology>
    </subcellularLocation>
</comment>
<evidence type="ECO:0000256" key="8">
    <source>
        <dbReference type="SAM" id="SignalP"/>
    </source>
</evidence>